<keyword evidence="1" id="KW-0812">Transmembrane</keyword>
<protein>
    <submittedName>
        <fullName evidence="2">Uncharacterized protein</fullName>
    </submittedName>
</protein>
<sequence length="152" mass="17269">MSHTGNILENRPKRCERRLRRRGFTLMEVVVALAILGMALAGFFAIAQSATRRADKAYQNWRQMHLLSQAAEYYLLFPDEEPPPMPTDIFNDPDYQIEASYSDAEGLADAYNNLEGQAPLRTLTLDLVRISDRQVVDSLKIDRIDYNTSGSD</sequence>
<accession>A0A645AR20</accession>
<gene>
    <name evidence="2" type="ORF">SDC9_102326</name>
</gene>
<comment type="caution">
    <text evidence="2">The sequence shown here is derived from an EMBL/GenBank/DDBJ whole genome shotgun (WGS) entry which is preliminary data.</text>
</comment>
<dbReference type="SUPFAM" id="SSF54523">
    <property type="entry name" value="Pili subunits"/>
    <property type="match status" value="1"/>
</dbReference>
<name>A0A645AR20_9ZZZZ</name>
<evidence type="ECO:0000313" key="2">
    <source>
        <dbReference type="EMBL" id="MPM55529.1"/>
    </source>
</evidence>
<keyword evidence="1" id="KW-0472">Membrane</keyword>
<proteinExistence type="predicted"/>
<dbReference type="InterPro" id="IPR045584">
    <property type="entry name" value="Pilin-like"/>
</dbReference>
<reference evidence="2" key="1">
    <citation type="submission" date="2019-08" db="EMBL/GenBank/DDBJ databases">
        <authorList>
            <person name="Kucharzyk K."/>
            <person name="Murdoch R.W."/>
            <person name="Higgins S."/>
            <person name="Loffler F."/>
        </authorList>
    </citation>
    <scope>NUCLEOTIDE SEQUENCE</scope>
</reference>
<dbReference type="NCBIfam" id="TIGR02532">
    <property type="entry name" value="IV_pilin_GFxxxE"/>
    <property type="match status" value="1"/>
</dbReference>
<evidence type="ECO:0000256" key="1">
    <source>
        <dbReference type="SAM" id="Phobius"/>
    </source>
</evidence>
<keyword evidence="1" id="KW-1133">Transmembrane helix</keyword>
<feature type="transmembrane region" description="Helical" evidence="1">
    <location>
        <begin position="23"/>
        <end position="46"/>
    </location>
</feature>
<dbReference type="EMBL" id="VSSQ01015314">
    <property type="protein sequence ID" value="MPM55529.1"/>
    <property type="molecule type" value="Genomic_DNA"/>
</dbReference>
<dbReference type="Pfam" id="PF07963">
    <property type="entry name" value="N_methyl"/>
    <property type="match status" value="1"/>
</dbReference>
<dbReference type="InterPro" id="IPR012902">
    <property type="entry name" value="N_methyl_site"/>
</dbReference>
<organism evidence="2">
    <name type="scientific">bioreactor metagenome</name>
    <dbReference type="NCBI Taxonomy" id="1076179"/>
    <lineage>
        <taxon>unclassified sequences</taxon>
        <taxon>metagenomes</taxon>
        <taxon>ecological metagenomes</taxon>
    </lineage>
</organism>
<dbReference type="AlphaFoldDB" id="A0A645AR20"/>